<proteinExistence type="predicted"/>
<dbReference type="GO" id="GO:0009927">
    <property type="term" value="F:histidine phosphotransfer kinase activity"/>
    <property type="evidence" value="ECO:0007669"/>
    <property type="project" value="TreeGrafter"/>
</dbReference>
<evidence type="ECO:0000256" key="1">
    <source>
        <dbReference type="ARBA" id="ARBA00000085"/>
    </source>
</evidence>
<evidence type="ECO:0000256" key="6">
    <source>
        <dbReference type="SAM" id="SignalP"/>
    </source>
</evidence>
<dbReference type="InterPro" id="IPR005467">
    <property type="entry name" value="His_kinase_dom"/>
</dbReference>
<dbReference type="GO" id="GO:0005886">
    <property type="term" value="C:plasma membrane"/>
    <property type="evidence" value="ECO:0007669"/>
    <property type="project" value="TreeGrafter"/>
</dbReference>
<dbReference type="AlphaFoldDB" id="A0A4Z0M8V8"/>
<dbReference type="SUPFAM" id="SSF55874">
    <property type="entry name" value="ATPase domain of HSP90 chaperone/DNA topoisomerase II/histidine kinase"/>
    <property type="match status" value="1"/>
</dbReference>
<evidence type="ECO:0000313" key="8">
    <source>
        <dbReference type="EMBL" id="TGD75818.1"/>
    </source>
</evidence>
<comment type="caution">
    <text evidence="8">The sequence shown here is derived from an EMBL/GenBank/DDBJ whole genome shotgun (WGS) entry which is preliminary data.</text>
</comment>
<dbReference type="PANTHER" id="PTHR43047:SF9">
    <property type="entry name" value="HISTIDINE KINASE"/>
    <property type="match status" value="1"/>
</dbReference>
<feature type="transmembrane region" description="Helical" evidence="5">
    <location>
        <begin position="218"/>
        <end position="241"/>
    </location>
</feature>
<dbReference type="PROSITE" id="PS50109">
    <property type="entry name" value="HIS_KIN"/>
    <property type="match status" value="1"/>
</dbReference>
<dbReference type="Pfam" id="PF07695">
    <property type="entry name" value="7TMR-DISM_7TM"/>
    <property type="match status" value="1"/>
</dbReference>
<dbReference type="Gene3D" id="3.30.565.10">
    <property type="entry name" value="Histidine kinase-like ATPase, C-terminal domain"/>
    <property type="match status" value="1"/>
</dbReference>
<name>A0A4Z0M8V8_9GAMM</name>
<dbReference type="Pfam" id="PF07696">
    <property type="entry name" value="7TMR-DISMED2"/>
    <property type="match status" value="1"/>
</dbReference>
<dbReference type="InterPro" id="IPR003661">
    <property type="entry name" value="HisK_dim/P_dom"/>
</dbReference>
<evidence type="ECO:0000259" key="7">
    <source>
        <dbReference type="PROSITE" id="PS50109"/>
    </source>
</evidence>
<dbReference type="EMBL" id="SRLE01000002">
    <property type="protein sequence ID" value="TGD75818.1"/>
    <property type="molecule type" value="Genomic_DNA"/>
</dbReference>
<dbReference type="EC" id="2.7.13.3" evidence="2"/>
<evidence type="ECO:0000256" key="3">
    <source>
        <dbReference type="ARBA" id="ARBA00022679"/>
    </source>
</evidence>
<keyword evidence="6" id="KW-0732">Signal</keyword>
<dbReference type="SMART" id="SM00387">
    <property type="entry name" value="HATPase_c"/>
    <property type="match status" value="1"/>
</dbReference>
<evidence type="ECO:0000256" key="2">
    <source>
        <dbReference type="ARBA" id="ARBA00012438"/>
    </source>
</evidence>
<feature type="chain" id="PRO_5021262034" description="histidine kinase" evidence="6">
    <location>
        <begin position="26"/>
        <end position="654"/>
    </location>
</feature>
<feature type="transmembrane region" description="Helical" evidence="5">
    <location>
        <begin position="247"/>
        <end position="271"/>
    </location>
</feature>
<dbReference type="InterPro" id="IPR036890">
    <property type="entry name" value="HATPase_C_sf"/>
</dbReference>
<reference evidence="8 9" key="1">
    <citation type="submission" date="2019-04" db="EMBL/GenBank/DDBJ databases">
        <title>Taxonomy of novel Haliea sp. from mangrove soil of West Coast of India.</title>
        <authorList>
            <person name="Verma A."/>
            <person name="Kumar P."/>
            <person name="Krishnamurthi S."/>
        </authorList>
    </citation>
    <scope>NUCLEOTIDE SEQUENCE [LARGE SCALE GENOMIC DNA]</scope>
    <source>
        <strain evidence="8 9">SAOS-164</strain>
    </source>
</reference>
<dbReference type="CDD" id="cd00082">
    <property type="entry name" value="HisKA"/>
    <property type="match status" value="1"/>
</dbReference>
<evidence type="ECO:0000256" key="4">
    <source>
        <dbReference type="ARBA" id="ARBA00022777"/>
    </source>
</evidence>
<keyword evidence="5" id="KW-0812">Transmembrane</keyword>
<dbReference type="OrthoDB" id="9804645at2"/>
<keyword evidence="5" id="KW-1133">Transmembrane helix</keyword>
<dbReference type="SMART" id="SM00388">
    <property type="entry name" value="HisKA"/>
    <property type="match status" value="1"/>
</dbReference>
<dbReference type="PANTHER" id="PTHR43047">
    <property type="entry name" value="TWO-COMPONENT HISTIDINE PROTEIN KINASE"/>
    <property type="match status" value="1"/>
</dbReference>
<keyword evidence="3" id="KW-0808">Transferase</keyword>
<dbReference type="SUPFAM" id="SSF47384">
    <property type="entry name" value="Homodimeric domain of signal transducing histidine kinase"/>
    <property type="match status" value="1"/>
</dbReference>
<dbReference type="InterPro" id="IPR011623">
    <property type="entry name" value="7TMR_DISM_rcpt_extracell_dom1"/>
</dbReference>
<dbReference type="InterPro" id="IPR011622">
    <property type="entry name" value="7TMR_DISM_rcpt_extracell_dom2"/>
</dbReference>
<comment type="catalytic activity">
    <reaction evidence="1">
        <text>ATP + protein L-histidine = ADP + protein N-phospho-L-histidine.</text>
        <dbReference type="EC" id="2.7.13.3"/>
    </reaction>
</comment>
<keyword evidence="5" id="KW-0472">Membrane</keyword>
<feature type="domain" description="Histidine kinase" evidence="7">
    <location>
        <begin position="442"/>
        <end position="648"/>
    </location>
</feature>
<feature type="transmembrane region" description="Helical" evidence="5">
    <location>
        <begin position="338"/>
        <end position="359"/>
    </location>
</feature>
<evidence type="ECO:0000256" key="5">
    <source>
        <dbReference type="SAM" id="Phobius"/>
    </source>
</evidence>
<dbReference type="InterPro" id="IPR003594">
    <property type="entry name" value="HATPase_dom"/>
</dbReference>
<sequence length="654" mass="71357">MAAVAVRAMRVLLWLVLAGALPAQALELQADRHYRQVHGDFLFELNTLPVDTHPALVRERVAAQFAPVPGQQLDFGFTARTVWLFLPLSNHTRQASTWVLALNTRFMNDIAVYQWRSGQWQTLMRNSENSDFGDRPLDYRHLAVDFDLDAGEDSELLIGYTSRGTSYLPVSIESEQSFADMRELAVARSAGFYTAAALMFLYGLFQWLLLGNRIHLHYILYLGAAVLYVFHMDGLSFQYLWPQLPGWNAFAALPLGLLINVAAASFSRHFLQTWRTAPRFDRVIVAIMWACALALLWGVLVEDQQVKRVGFWLSSIGAAVYLAAGVNALLGGQRFARFYVAGWIGICSAAVVSSLVHSFPGVLPVALAFEVTKAGILFDALMFGMAMADQAAEVRRQRDAALEREMRSLAEQARTRNALQAAQAGRNDALRLAREKSLQLAGASHDIRQPLAALKVALAQMPGSGGSPGDALESVAYLDALVSGYLDNARAEHAAAPSARELQEPFPVQLVLDAVTRMFSAEAGDKGLRLRCRPSSAQVVGDPLATVRIVSNLVKNAIAHTGSGGVLIGCRRSPGHCTICVADSGGGMDPAQRERLQRAFEQGDESREGHGLGLHIVNSLCRREGYDFTLDSVAGAGVIARVRLELATGRNFPG</sequence>
<feature type="transmembrane region" description="Helical" evidence="5">
    <location>
        <begin position="283"/>
        <end position="300"/>
    </location>
</feature>
<dbReference type="Pfam" id="PF02518">
    <property type="entry name" value="HATPase_c"/>
    <property type="match status" value="1"/>
</dbReference>
<dbReference type="Proteomes" id="UP000298050">
    <property type="component" value="Unassembled WGS sequence"/>
</dbReference>
<evidence type="ECO:0000313" key="9">
    <source>
        <dbReference type="Proteomes" id="UP000298050"/>
    </source>
</evidence>
<organism evidence="8 9">
    <name type="scientific">Mangrovimicrobium sediminis</name>
    <dbReference type="NCBI Taxonomy" id="2562682"/>
    <lineage>
        <taxon>Bacteria</taxon>
        <taxon>Pseudomonadati</taxon>
        <taxon>Pseudomonadota</taxon>
        <taxon>Gammaproteobacteria</taxon>
        <taxon>Cellvibrionales</taxon>
        <taxon>Halieaceae</taxon>
        <taxon>Mangrovimicrobium</taxon>
    </lineage>
</organism>
<dbReference type="Gene3D" id="2.60.40.2380">
    <property type="match status" value="1"/>
</dbReference>
<keyword evidence="4" id="KW-0418">Kinase</keyword>
<feature type="transmembrane region" description="Helical" evidence="5">
    <location>
        <begin position="190"/>
        <end position="211"/>
    </location>
</feature>
<feature type="transmembrane region" description="Helical" evidence="5">
    <location>
        <begin position="312"/>
        <end position="331"/>
    </location>
</feature>
<feature type="signal peptide" evidence="6">
    <location>
        <begin position="1"/>
        <end position="25"/>
    </location>
</feature>
<gene>
    <name evidence="8" type="ORF">E4634_02825</name>
</gene>
<dbReference type="InterPro" id="IPR036097">
    <property type="entry name" value="HisK_dim/P_sf"/>
</dbReference>
<keyword evidence="9" id="KW-1185">Reference proteome</keyword>
<dbReference type="GO" id="GO:0000155">
    <property type="term" value="F:phosphorelay sensor kinase activity"/>
    <property type="evidence" value="ECO:0007669"/>
    <property type="project" value="InterPro"/>
</dbReference>
<accession>A0A4Z0M8V8</accession>
<protein>
    <recommendedName>
        <fullName evidence="2">histidine kinase</fullName>
        <ecNumber evidence="2">2.7.13.3</ecNumber>
    </recommendedName>
</protein>